<feature type="region of interest" description="Disordered" evidence="1">
    <location>
        <begin position="711"/>
        <end position="733"/>
    </location>
</feature>
<dbReference type="EMBL" id="JAEHOD010000036">
    <property type="protein sequence ID" value="KAG2441283.1"/>
    <property type="molecule type" value="Genomic_DNA"/>
</dbReference>
<dbReference type="AlphaFoldDB" id="A0A835W8C3"/>
<feature type="region of interest" description="Disordered" evidence="1">
    <location>
        <begin position="462"/>
        <end position="486"/>
    </location>
</feature>
<feature type="compositionally biased region" description="Basic and acidic residues" evidence="1">
    <location>
        <begin position="1"/>
        <end position="14"/>
    </location>
</feature>
<accession>A0A835W8C3</accession>
<feature type="compositionally biased region" description="Pro residues" evidence="1">
    <location>
        <begin position="115"/>
        <end position="130"/>
    </location>
</feature>
<gene>
    <name evidence="2" type="ORF">HYH02_010122</name>
</gene>
<feature type="compositionally biased region" description="Low complexity" evidence="1">
    <location>
        <begin position="31"/>
        <end position="60"/>
    </location>
</feature>
<feature type="compositionally biased region" description="Acidic residues" evidence="1">
    <location>
        <begin position="597"/>
        <end position="618"/>
    </location>
</feature>
<proteinExistence type="predicted"/>
<dbReference type="OrthoDB" id="10520179at2759"/>
<evidence type="ECO:0000256" key="1">
    <source>
        <dbReference type="SAM" id="MobiDB-lite"/>
    </source>
</evidence>
<sequence>MLGDPTDAHLRKAPESPPIPHRPQPQPQPQPRQGQAHAQLAADAAAVAAAAADMAAPAAEHGGGHSEAAEPASDTGQQQGSATSETSQPPGQQPPFHQAGALEAAPQEHQASAQQPPPPPPQWRHPPAYSPYPHTYQPPAYSYAQPPQQPYPYLYPLTPPLQPQPQPQPQRSRRSNQAEHPRARRQRNVAWRMLMDLQAVGKALVRSALAADKGGDLVAAAEASVVFIELIDAAQTDPARAQQVLHFLLDICTSSPASAELRSLLGAVCLEVVPRLLALAAASPQAAATAGQLVEGVLAAAGCCSPRELVMALMELYDSHKESAFGPGSGSLHLLLLGLLRGPLPALIVAVQRRRLKVAFSVLQAVVDLAKGAGRQLLRLTDLTAAASAAAAASAGDDSGEGGGGGTMAREGVTAGVSGSVAAVVQEQAEEAAAALVEPFADFAEQLHIRVLTAELPPRMPADAAAATTPASSGPPATAAAGAGGGDRSDRAKLGSWLLALLGALWPAWSAARSAEGPGLGTAVEVAVARLAALLPPYLPPAIRPTMAKAVPADGGFIGDDGCEARRCDSGALGVSWEGLWAAAAAGAPLPRQAFGEAEDGDGDEDGYGGADEPEDWTLSDPQQARLGAAVVAWLDVCGGCSNSGSGGRSSSGISGGSTGTAAVMAAAACAASCAARLPAGFLPYAPPADGEVAVMYLLRFIEAHMDASLGGNSSSDDGSSGGGADGDGGGHTEPLNRALAMINAAALRLRLQRQQWHLPVAAPGHASATGGSCVASESADAVRSSWAALAECLGCGSGATEDGWASVSAALQGSRGGASAASSSCSSGHVDTPAAAAALPTLGTEAQRALLPLAWRAAQRLLLCMDCAGSEALRRQCHDAWQALLALLPPAVRAAVLCRQATALGATPTVRSIVLQRLQREVAAAAAAASAAAAMAAHVQPSAASAPAAGAAGAGAGLGPGSRPGAQQALPGGSMVAASGATAMVAAFAGPWVLRPVLHQLQALQRQAGAAAGLSAGGTAHAGPEAPSAAALDASAAVGAEGMAVGAVLDNADAAVAALSVLRFMALRFAAGGSAASTEASTIDPRLSVLWAVQRQAVAPLRPLVARALEEMKREVTEAEAATMSAAAAAAAGDTMAAQLSAAVTAAAAAAGDRFAGNVAVLSGTLSGLTGVSRVAELLDYLQELLGS</sequence>
<feature type="compositionally biased region" description="Polar residues" evidence="1">
    <location>
        <begin position="74"/>
        <end position="90"/>
    </location>
</feature>
<evidence type="ECO:0000313" key="3">
    <source>
        <dbReference type="Proteomes" id="UP000613740"/>
    </source>
</evidence>
<comment type="caution">
    <text evidence="2">The sequence shown here is derived from an EMBL/GenBank/DDBJ whole genome shotgun (WGS) entry which is preliminary data.</text>
</comment>
<feature type="compositionally biased region" description="Low complexity" evidence="1">
    <location>
        <begin position="135"/>
        <end position="156"/>
    </location>
</feature>
<feature type="compositionally biased region" description="Low complexity" evidence="1">
    <location>
        <begin position="462"/>
        <end position="481"/>
    </location>
</feature>
<organism evidence="2 3">
    <name type="scientific">Chlamydomonas schloesseri</name>
    <dbReference type="NCBI Taxonomy" id="2026947"/>
    <lineage>
        <taxon>Eukaryota</taxon>
        <taxon>Viridiplantae</taxon>
        <taxon>Chlorophyta</taxon>
        <taxon>core chlorophytes</taxon>
        <taxon>Chlorophyceae</taxon>
        <taxon>CS clade</taxon>
        <taxon>Chlamydomonadales</taxon>
        <taxon>Chlamydomonadaceae</taxon>
        <taxon>Chlamydomonas</taxon>
    </lineage>
</organism>
<name>A0A835W8C3_9CHLO</name>
<reference evidence="2" key="1">
    <citation type="journal article" date="2020" name="bioRxiv">
        <title>Comparative genomics of Chlamydomonas.</title>
        <authorList>
            <person name="Craig R.J."/>
            <person name="Hasan A.R."/>
            <person name="Ness R.W."/>
            <person name="Keightley P.D."/>
        </authorList>
    </citation>
    <scope>NUCLEOTIDE SEQUENCE</scope>
    <source>
        <strain evidence="2">CCAP 11/173</strain>
    </source>
</reference>
<feature type="region of interest" description="Disordered" evidence="1">
    <location>
        <begin position="593"/>
        <end position="619"/>
    </location>
</feature>
<evidence type="ECO:0000313" key="2">
    <source>
        <dbReference type="EMBL" id="KAG2441283.1"/>
    </source>
</evidence>
<keyword evidence="3" id="KW-1185">Reference proteome</keyword>
<protein>
    <submittedName>
        <fullName evidence="2">Uncharacterized protein</fullName>
    </submittedName>
</protein>
<feature type="compositionally biased region" description="Pro residues" evidence="1">
    <location>
        <begin position="157"/>
        <end position="168"/>
    </location>
</feature>
<feature type="region of interest" description="Disordered" evidence="1">
    <location>
        <begin position="1"/>
        <end position="184"/>
    </location>
</feature>
<dbReference type="Proteomes" id="UP000613740">
    <property type="component" value="Unassembled WGS sequence"/>
</dbReference>
<feature type="compositionally biased region" description="Gly residues" evidence="1">
    <location>
        <begin position="720"/>
        <end position="732"/>
    </location>
</feature>
<feature type="compositionally biased region" description="Low complexity" evidence="1">
    <location>
        <begin position="104"/>
        <end position="114"/>
    </location>
</feature>
<feature type="compositionally biased region" description="Pro residues" evidence="1">
    <location>
        <begin position="15"/>
        <end position="30"/>
    </location>
</feature>